<proteinExistence type="predicted"/>
<dbReference type="EMBL" id="CP000094">
    <property type="protein sequence ID" value="ABA72921.1"/>
    <property type="molecule type" value="Genomic_DNA"/>
</dbReference>
<protein>
    <submittedName>
        <fullName evidence="1">Uncharacterized protein</fullName>
    </submittedName>
</protein>
<gene>
    <name evidence="1" type="ordered locus">Pfl01_1178</name>
</gene>
<sequence length="87" mass="9800">MQLLLLHRAFGPDVRRQCRAARKQTAGSSFPAVRKMNGNTLNLDPQSIFRSSSITPQSLSWQLLIAAFRSVFTARPMPRRGLNALIY</sequence>
<dbReference type="KEGG" id="pfo:Pfl01_1178"/>
<evidence type="ECO:0000313" key="1">
    <source>
        <dbReference type="EMBL" id="ABA72921.1"/>
    </source>
</evidence>
<accession>Q3KH35</accession>
<name>Q3KH35_PSEPF</name>
<evidence type="ECO:0000313" key="2">
    <source>
        <dbReference type="Proteomes" id="UP000002704"/>
    </source>
</evidence>
<dbReference type="HOGENOM" id="CLU_2480947_0_0_6"/>
<dbReference type="AlphaFoldDB" id="Q3KH35"/>
<organism evidence="1 2">
    <name type="scientific">Pseudomonas fluorescens (strain Pf0-1)</name>
    <dbReference type="NCBI Taxonomy" id="205922"/>
    <lineage>
        <taxon>Bacteria</taxon>
        <taxon>Pseudomonadati</taxon>
        <taxon>Pseudomonadota</taxon>
        <taxon>Gammaproteobacteria</taxon>
        <taxon>Pseudomonadales</taxon>
        <taxon>Pseudomonadaceae</taxon>
        <taxon>Pseudomonas</taxon>
    </lineage>
</organism>
<dbReference type="Proteomes" id="UP000002704">
    <property type="component" value="Chromosome"/>
</dbReference>
<reference evidence="1 2" key="1">
    <citation type="journal article" date="2009" name="Genome Biol.">
        <title>Genomic and genetic analyses of diversity and plant interactions of Pseudomonas fluorescens.</title>
        <authorList>
            <person name="Silby M.W."/>
            <person name="Cerdeno-Tarraga A.M."/>
            <person name="Vernikos G.S."/>
            <person name="Giddens S.R."/>
            <person name="Jackson R.W."/>
            <person name="Preston G.M."/>
            <person name="Zhang X.X."/>
            <person name="Moon C.D."/>
            <person name="Gehrig S.M."/>
            <person name="Godfrey S.A."/>
            <person name="Knight C.G."/>
            <person name="Malone J.G."/>
            <person name="Robinson Z."/>
            <person name="Spiers A.J."/>
            <person name="Harris S."/>
            <person name="Challis G.L."/>
            <person name="Yaxley A.M."/>
            <person name="Harris D."/>
            <person name="Seeger K."/>
            <person name="Murphy L."/>
            <person name="Rutter S."/>
            <person name="Squares R."/>
            <person name="Quail M.A."/>
            <person name="Saunders E."/>
            <person name="Mavromatis K."/>
            <person name="Brettin T.S."/>
            <person name="Bentley S.D."/>
            <person name="Hothersall J."/>
            <person name="Stephens E."/>
            <person name="Thomas C.M."/>
            <person name="Parkhill J."/>
            <person name="Levy S.B."/>
            <person name="Rainey P.B."/>
            <person name="Thomson N.R."/>
        </authorList>
    </citation>
    <scope>NUCLEOTIDE SEQUENCE [LARGE SCALE GENOMIC DNA]</scope>
    <source>
        <strain evidence="1 2">Pf0-1</strain>
    </source>
</reference>